<reference evidence="8" key="1">
    <citation type="submission" date="2019-10" db="EMBL/GenBank/DDBJ databases">
        <title>Draft genome sequence of Panacibacter sp. KCS-6.</title>
        <authorList>
            <person name="Yim K.J."/>
        </authorList>
    </citation>
    <scope>NUCLEOTIDE SEQUENCE</scope>
    <source>
        <strain evidence="8">KCS-6</strain>
    </source>
</reference>
<evidence type="ECO:0000256" key="4">
    <source>
        <dbReference type="ARBA" id="ARBA00032089"/>
    </source>
</evidence>
<organism evidence="8 9">
    <name type="scientific">Limnovirga soli</name>
    <dbReference type="NCBI Taxonomy" id="2656915"/>
    <lineage>
        <taxon>Bacteria</taxon>
        <taxon>Pseudomonadati</taxon>
        <taxon>Bacteroidota</taxon>
        <taxon>Chitinophagia</taxon>
        <taxon>Chitinophagales</taxon>
        <taxon>Chitinophagaceae</taxon>
        <taxon>Limnovirga</taxon>
    </lineage>
</organism>
<dbReference type="Proteomes" id="UP000598971">
    <property type="component" value="Unassembled WGS sequence"/>
</dbReference>
<evidence type="ECO:0000256" key="5">
    <source>
        <dbReference type="SAM" id="Coils"/>
    </source>
</evidence>
<sequence length="284" mass="31711">MRNIFLFIRRFFNLILFFVLQGVAIYILATYNKTHEAVLGAVANEVTGNISQQYNNVEYYFQLKKTNEALAKENAQLRNQLKSSFDNPDTALVVKTDSLLKDTLGLVRKYNFLYAKVVNNSFTEENNYITLHRGALQGVTTNMAVIGPEGIVGKVIMVSDNYSRVMSLLNRKSKVSAMLKKGFYSGDLEWDGGNPAFLTLSKISKSAQPKKGDTVLTSNISEKLSFPPGLVVGTVEAIIPDTESSFLTLKIRSATNFFSLQYVYLTGNLLGKEQQDLEDKTPKD</sequence>
<evidence type="ECO:0000256" key="3">
    <source>
        <dbReference type="ARBA" id="ARBA00022960"/>
    </source>
</evidence>
<evidence type="ECO:0000256" key="2">
    <source>
        <dbReference type="ARBA" id="ARBA00013855"/>
    </source>
</evidence>
<proteinExistence type="inferred from homology"/>
<dbReference type="PANTHER" id="PTHR34138:SF1">
    <property type="entry name" value="CELL SHAPE-DETERMINING PROTEIN MREC"/>
    <property type="match status" value="1"/>
</dbReference>
<dbReference type="InterPro" id="IPR007221">
    <property type="entry name" value="MreC"/>
</dbReference>
<feature type="transmembrane region" description="Helical" evidence="6">
    <location>
        <begin position="12"/>
        <end position="29"/>
    </location>
</feature>
<dbReference type="Pfam" id="PF04085">
    <property type="entry name" value="MreC"/>
    <property type="match status" value="1"/>
</dbReference>
<keyword evidence="6" id="KW-0472">Membrane</keyword>
<comment type="caution">
    <text evidence="8">The sequence shown here is derived from an EMBL/GenBank/DDBJ whole genome shotgun (WGS) entry which is preliminary data.</text>
</comment>
<dbReference type="PANTHER" id="PTHR34138">
    <property type="entry name" value="CELL SHAPE-DETERMINING PROTEIN MREC"/>
    <property type="match status" value="1"/>
</dbReference>
<dbReference type="EMBL" id="WHPF01000011">
    <property type="protein sequence ID" value="NNV56846.1"/>
    <property type="molecule type" value="Genomic_DNA"/>
</dbReference>
<dbReference type="Gene3D" id="2.40.10.340">
    <property type="entry name" value="Rod shape-determining protein MreC, domain 1"/>
    <property type="match status" value="1"/>
</dbReference>
<protein>
    <recommendedName>
        <fullName evidence="2">Cell shape-determining protein MreC</fullName>
    </recommendedName>
    <alternativeName>
        <fullName evidence="4">Cell shape protein MreC</fullName>
    </alternativeName>
</protein>
<keyword evidence="3" id="KW-0133">Cell shape</keyword>
<gene>
    <name evidence="8" type="primary">mreC</name>
    <name evidence="8" type="ORF">GD597_15340</name>
</gene>
<keyword evidence="6" id="KW-1133">Transmembrane helix</keyword>
<keyword evidence="6" id="KW-0812">Transmembrane</keyword>
<dbReference type="InterPro" id="IPR042177">
    <property type="entry name" value="Cell/Rod_1"/>
</dbReference>
<feature type="domain" description="Rod shape-determining protein MreC beta-barrel core" evidence="7">
    <location>
        <begin position="117"/>
        <end position="265"/>
    </location>
</feature>
<dbReference type="NCBIfam" id="NF010532">
    <property type="entry name" value="PRK13922.9-3"/>
    <property type="match status" value="1"/>
</dbReference>
<dbReference type="GO" id="GO:0008360">
    <property type="term" value="P:regulation of cell shape"/>
    <property type="evidence" value="ECO:0007669"/>
    <property type="project" value="UniProtKB-KW"/>
</dbReference>
<comment type="similarity">
    <text evidence="1">Belongs to the MreC family.</text>
</comment>
<dbReference type="AlphaFoldDB" id="A0A8J8FEW7"/>
<evidence type="ECO:0000313" key="8">
    <source>
        <dbReference type="EMBL" id="NNV56846.1"/>
    </source>
</evidence>
<dbReference type="RefSeq" id="WP_171608790.1">
    <property type="nucleotide sequence ID" value="NZ_WHPF01000011.1"/>
</dbReference>
<dbReference type="InterPro" id="IPR042175">
    <property type="entry name" value="Cell/Rod_MreC_2"/>
</dbReference>
<evidence type="ECO:0000259" key="7">
    <source>
        <dbReference type="Pfam" id="PF04085"/>
    </source>
</evidence>
<evidence type="ECO:0000256" key="1">
    <source>
        <dbReference type="ARBA" id="ARBA00009369"/>
    </source>
</evidence>
<name>A0A8J8FEW7_9BACT</name>
<accession>A0A8J8FEW7</accession>
<keyword evidence="5" id="KW-0175">Coiled coil</keyword>
<feature type="coiled-coil region" evidence="5">
    <location>
        <begin position="60"/>
        <end position="87"/>
    </location>
</feature>
<evidence type="ECO:0000256" key="6">
    <source>
        <dbReference type="SAM" id="Phobius"/>
    </source>
</evidence>
<dbReference type="Gene3D" id="2.40.10.350">
    <property type="entry name" value="Rod shape-determining protein MreC, domain 2"/>
    <property type="match status" value="1"/>
</dbReference>
<evidence type="ECO:0000313" key="9">
    <source>
        <dbReference type="Proteomes" id="UP000598971"/>
    </source>
</evidence>
<keyword evidence="9" id="KW-1185">Reference proteome</keyword>
<dbReference type="InterPro" id="IPR055342">
    <property type="entry name" value="MreC_beta-barrel_core"/>
</dbReference>
<dbReference type="GO" id="GO:0005886">
    <property type="term" value="C:plasma membrane"/>
    <property type="evidence" value="ECO:0007669"/>
    <property type="project" value="TreeGrafter"/>
</dbReference>